<organism evidence="1 2">
    <name type="scientific">Thomasclavelia cocleata</name>
    <dbReference type="NCBI Taxonomy" id="69824"/>
    <lineage>
        <taxon>Bacteria</taxon>
        <taxon>Bacillati</taxon>
        <taxon>Bacillota</taxon>
        <taxon>Erysipelotrichia</taxon>
        <taxon>Erysipelotrichales</taxon>
        <taxon>Coprobacillaceae</taxon>
        <taxon>Thomasclavelia</taxon>
    </lineage>
</organism>
<dbReference type="GeneID" id="78289451"/>
<proteinExistence type="predicted"/>
<sequence>MEINEILKLDIKQVNDVPLTNKIKSVYVGDLLSFVMANGKEDSLWLTVQKHINVIAVAQLNDFAGILFVQDSYPDDDTITKATELEIPLFISKKDAFMVIKDLVSIGL</sequence>
<evidence type="ECO:0008006" key="3">
    <source>
        <dbReference type="Google" id="ProtNLM"/>
    </source>
</evidence>
<protein>
    <recommendedName>
        <fullName evidence="3">DRTGG domain-containing protein</fullName>
    </recommendedName>
</protein>
<dbReference type="Proteomes" id="UP000198558">
    <property type="component" value="Unassembled WGS sequence"/>
</dbReference>
<dbReference type="InterPro" id="IPR028979">
    <property type="entry name" value="Ser_kin/Pase_Hpr-like_N_sf"/>
</dbReference>
<name>A0A1I0HHB7_9FIRM</name>
<evidence type="ECO:0000313" key="1">
    <source>
        <dbReference type="EMBL" id="SET83084.1"/>
    </source>
</evidence>
<gene>
    <name evidence="1" type="ORF">SAMN04489758_15013</name>
</gene>
<dbReference type="EMBL" id="FOIN01000050">
    <property type="protein sequence ID" value="SET83084.1"/>
    <property type="molecule type" value="Genomic_DNA"/>
</dbReference>
<dbReference type="RefSeq" id="WP_092356537.1">
    <property type="nucleotide sequence ID" value="NZ_CANSQN010000006.1"/>
</dbReference>
<dbReference type="AlphaFoldDB" id="A0A1I0HHB7"/>
<dbReference type="Gene3D" id="3.40.1390.20">
    <property type="entry name" value="HprK N-terminal domain-like"/>
    <property type="match status" value="1"/>
</dbReference>
<evidence type="ECO:0000313" key="2">
    <source>
        <dbReference type="Proteomes" id="UP000198558"/>
    </source>
</evidence>
<dbReference type="SUPFAM" id="SSF75138">
    <property type="entry name" value="HprK N-terminal domain-like"/>
    <property type="match status" value="1"/>
</dbReference>
<reference evidence="2" key="1">
    <citation type="submission" date="2016-10" db="EMBL/GenBank/DDBJ databases">
        <authorList>
            <person name="Varghese N."/>
            <person name="Submissions S."/>
        </authorList>
    </citation>
    <scope>NUCLEOTIDE SEQUENCE [LARGE SCALE GENOMIC DNA]</scope>
    <source>
        <strain evidence="2">DSM 1551</strain>
    </source>
</reference>
<accession>A0A1I0HHB7</accession>
<keyword evidence="2" id="KW-1185">Reference proteome</keyword>
<dbReference type="OrthoDB" id="9800356at2"/>